<accession>A0A6I6JUH2</accession>
<evidence type="ECO:0000256" key="9">
    <source>
        <dbReference type="ARBA" id="ARBA00022909"/>
    </source>
</evidence>
<evidence type="ECO:0000256" key="3">
    <source>
        <dbReference type="ARBA" id="ARBA00013253"/>
    </source>
</evidence>
<dbReference type="GO" id="GO:0046654">
    <property type="term" value="P:tetrahydrofolate biosynthetic process"/>
    <property type="evidence" value="ECO:0007669"/>
    <property type="project" value="UniProtKB-UniPathway"/>
</dbReference>
<evidence type="ECO:0000256" key="5">
    <source>
        <dbReference type="ARBA" id="ARBA00022679"/>
    </source>
</evidence>
<keyword evidence="5 14" id="KW-0808">Transferase</keyword>
<dbReference type="SUPFAM" id="SSF55083">
    <property type="entry name" value="6-hydroxymethyl-7,8-dihydropterin pyrophosphokinase, HPPK"/>
    <property type="match status" value="1"/>
</dbReference>
<evidence type="ECO:0000313" key="14">
    <source>
        <dbReference type="EMBL" id="QGY44919.1"/>
    </source>
</evidence>
<keyword evidence="9" id="KW-0289">Folate biosynthesis</keyword>
<evidence type="ECO:0000313" key="15">
    <source>
        <dbReference type="Proteomes" id="UP000428260"/>
    </source>
</evidence>
<dbReference type="GO" id="GO:0003848">
    <property type="term" value="F:2-amino-4-hydroxy-6-hydroxymethyldihydropteridine diphosphokinase activity"/>
    <property type="evidence" value="ECO:0007669"/>
    <property type="project" value="UniProtKB-EC"/>
</dbReference>
<dbReference type="NCBIfam" id="TIGR01498">
    <property type="entry name" value="folK"/>
    <property type="match status" value="1"/>
</dbReference>
<dbReference type="GO" id="GO:0046656">
    <property type="term" value="P:folic acid biosynthetic process"/>
    <property type="evidence" value="ECO:0007669"/>
    <property type="project" value="UniProtKB-KW"/>
</dbReference>
<organism evidence="14 15">
    <name type="scientific">Maribellus comscasis</name>
    <dbReference type="NCBI Taxonomy" id="2681766"/>
    <lineage>
        <taxon>Bacteria</taxon>
        <taxon>Pseudomonadati</taxon>
        <taxon>Bacteroidota</taxon>
        <taxon>Bacteroidia</taxon>
        <taxon>Marinilabiliales</taxon>
        <taxon>Prolixibacteraceae</taxon>
        <taxon>Maribellus</taxon>
    </lineage>
</organism>
<dbReference type="GO" id="GO:0016301">
    <property type="term" value="F:kinase activity"/>
    <property type="evidence" value="ECO:0007669"/>
    <property type="project" value="UniProtKB-KW"/>
</dbReference>
<dbReference type="PANTHER" id="PTHR43071:SF1">
    <property type="entry name" value="2-AMINO-4-HYDROXY-6-HYDROXYMETHYLDIHYDROPTERIDINE PYROPHOSPHOKINASE"/>
    <property type="match status" value="1"/>
</dbReference>
<dbReference type="KEGG" id="mcos:GM418_14950"/>
<comment type="similarity">
    <text evidence="2">Belongs to the HPPK family.</text>
</comment>
<dbReference type="EMBL" id="CP046401">
    <property type="protein sequence ID" value="QGY44919.1"/>
    <property type="molecule type" value="Genomic_DNA"/>
</dbReference>
<evidence type="ECO:0000256" key="2">
    <source>
        <dbReference type="ARBA" id="ARBA00005810"/>
    </source>
</evidence>
<reference evidence="14 15" key="1">
    <citation type="submission" date="2019-11" db="EMBL/GenBank/DDBJ databases">
        <authorList>
            <person name="Zheng R.K."/>
            <person name="Sun C.M."/>
        </authorList>
    </citation>
    <scope>NUCLEOTIDE SEQUENCE [LARGE SCALE GENOMIC DNA]</scope>
    <source>
        <strain evidence="14 15">WC007</strain>
    </source>
</reference>
<evidence type="ECO:0000256" key="12">
    <source>
        <dbReference type="ARBA" id="ARBA00033413"/>
    </source>
</evidence>
<evidence type="ECO:0000256" key="7">
    <source>
        <dbReference type="ARBA" id="ARBA00022777"/>
    </source>
</evidence>
<dbReference type="EC" id="2.7.6.3" evidence="3"/>
<dbReference type="InterPro" id="IPR000550">
    <property type="entry name" value="Hppk"/>
</dbReference>
<comment type="function">
    <text evidence="10">Catalyzes the transfer of pyrophosphate from adenosine triphosphate (ATP) to 6-hydroxymethyl-7,8-dihydropterin, an enzymatic step in folate biosynthesis pathway.</text>
</comment>
<evidence type="ECO:0000256" key="11">
    <source>
        <dbReference type="ARBA" id="ARBA00029766"/>
    </source>
</evidence>
<evidence type="ECO:0000256" key="6">
    <source>
        <dbReference type="ARBA" id="ARBA00022741"/>
    </source>
</evidence>
<feature type="domain" description="7,8-dihydro-6-hydroxymethylpterin-pyrophosphokinase" evidence="13">
    <location>
        <begin position="5"/>
        <end position="133"/>
    </location>
</feature>
<dbReference type="Pfam" id="PF01288">
    <property type="entry name" value="HPPK"/>
    <property type="match status" value="1"/>
</dbReference>
<dbReference type="CDD" id="cd00483">
    <property type="entry name" value="HPPK"/>
    <property type="match status" value="1"/>
</dbReference>
<proteinExistence type="inferred from homology"/>
<keyword evidence="8" id="KW-0067">ATP-binding</keyword>
<dbReference type="InterPro" id="IPR035907">
    <property type="entry name" value="Hppk_sf"/>
</dbReference>
<dbReference type="Proteomes" id="UP000428260">
    <property type="component" value="Chromosome"/>
</dbReference>
<dbReference type="UniPathway" id="UPA00077">
    <property type="reaction ID" value="UER00155"/>
</dbReference>
<dbReference type="Gene3D" id="3.30.70.560">
    <property type="entry name" value="7,8-Dihydro-6-hydroxymethylpterin-pyrophosphokinase HPPK"/>
    <property type="match status" value="1"/>
</dbReference>
<protein>
    <recommendedName>
        <fullName evidence="4">2-amino-4-hydroxy-6-hydroxymethyldihydropteridine pyrophosphokinase</fullName>
        <ecNumber evidence="3">2.7.6.3</ecNumber>
    </recommendedName>
    <alternativeName>
        <fullName evidence="11">6-hydroxymethyl-7,8-dihydropterin pyrophosphokinase</fullName>
    </alternativeName>
    <alternativeName>
        <fullName evidence="12">7,8-dihydro-6-hydroxymethylpterin-pyrophosphokinase</fullName>
    </alternativeName>
</protein>
<gene>
    <name evidence="14" type="primary">folK</name>
    <name evidence="14" type="ORF">GM418_14950</name>
</gene>
<sequence length="161" mass="18924">MHKVFLGIGGNLGNKRENFKKVFPLVEKHLGRIIHKSSVYETPPWGFHAKENFWNQVLIIESEQSPEELLKNIHTIEESFGREREKEGYNSREMDIDILYFDNTFIETDELLVPHPHIQKRLFVLVPLAEIAPDFKHPLFRLTSIQMLENCKDKSVIKKVE</sequence>
<dbReference type="GO" id="GO:0005524">
    <property type="term" value="F:ATP binding"/>
    <property type="evidence" value="ECO:0007669"/>
    <property type="project" value="UniProtKB-KW"/>
</dbReference>
<evidence type="ECO:0000256" key="4">
    <source>
        <dbReference type="ARBA" id="ARBA00016218"/>
    </source>
</evidence>
<evidence type="ECO:0000256" key="10">
    <source>
        <dbReference type="ARBA" id="ARBA00029409"/>
    </source>
</evidence>
<keyword evidence="7 14" id="KW-0418">Kinase</keyword>
<dbReference type="AlphaFoldDB" id="A0A6I6JUH2"/>
<keyword evidence="15" id="KW-1185">Reference proteome</keyword>
<dbReference type="PANTHER" id="PTHR43071">
    <property type="entry name" value="2-AMINO-4-HYDROXY-6-HYDROXYMETHYLDIHYDROPTERIDINE PYROPHOSPHOKINASE"/>
    <property type="match status" value="1"/>
</dbReference>
<name>A0A6I6JUH2_9BACT</name>
<evidence type="ECO:0000256" key="8">
    <source>
        <dbReference type="ARBA" id="ARBA00022840"/>
    </source>
</evidence>
<dbReference type="RefSeq" id="WP_158867684.1">
    <property type="nucleotide sequence ID" value="NZ_CP046401.1"/>
</dbReference>
<keyword evidence="6" id="KW-0547">Nucleotide-binding</keyword>
<comment type="pathway">
    <text evidence="1">Cofactor biosynthesis; tetrahydrofolate biosynthesis; 2-amino-4-hydroxy-6-hydroxymethyl-7,8-dihydropteridine diphosphate from 7,8-dihydroneopterin triphosphate: step 4/4.</text>
</comment>
<evidence type="ECO:0000256" key="1">
    <source>
        <dbReference type="ARBA" id="ARBA00005051"/>
    </source>
</evidence>
<evidence type="ECO:0000259" key="13">
    <source>
        <dbReference type="Pfam" id="PF01288"/>
    </source>
</evidence>